<name>A0AC34Q5G7_9BILA</name>
<accession>A0AC34Q5G7</accession>
<proteinExistence type="predicted"/>
<evidence type="ECO:0000313" key="1">
    <source>
        <dbReference type="Proteomes" id="UP000887576"/>
    </source>
</evidence>
<dbReference type="WBParaSite" id="JU765_v2.g13197.t1">
    <property type="protein sequence ID" value="JU765_v2.g13197.t1"/>
    <property type="gene ID" value="JU765_v2.g13197"/>
</dbReference>
<sequence>MDDSDLKKPSQRQSLKPVAFAATVFSTVAITTCMLAFPLILHYIQTLESNVQLDLDFCKARSRDMWKEMLEIRTGGKKDAVKLARMIMTHRRLQKRDTIADFWNQRLHDYQLRDDPVERHGSQTTSGYETYEVPKPKPDAAVHESNPYTDKTDQFVETPSIGCCSCQRGPPGPPGPPGRDGIDGIDGEPGAIGPQGPPAPPGPDPQSLFPPQCPCEAPVGEPGPKGSPGQDGPPGPPGEAGIDGKPGDQGPRGPPGLPGPSGNPGRPGPPGEPGTYRTEVGPTGRPGNPGRQGPPGPVGPAGKPGPDGNPGKAGPPGPPGPPGQSGKPGSPGLPGPLGDSGAPGECNCPPPRLAPGY</sequence>
<reference evidence="2" key="1">
    <citation type="submission" date="2022-11" db="UniProtKB">
        <authorList>
            <consortium name="WormBaseParasite"/>
        </authorList>
    </citation>
    <scope>IDENTIFICATION</scope>
</reference>
<dbReference type="Proteomes" id="UP000887576">
    <property type="component" value="Unplaced"/>
</dbReference>
<evidence type="ECO:0000313" key="2">
    <source>
        <dbReference type="WBParaSite" id="JU765_v2.g13197.t1"/>
    </source>
</evidence>
<protein>
    <submittedName>
        <fullName evidence="2">Nematode cuticle collagen N-terminal domain-containing protein</fullName>
    </submittedName>
</protein>
<organism evidence="1 2">
    <name type="scientific">Panagrolaimus sp. JU765</name>
    <dbReference type="NCBI Taxonomy" id="591449"/>
    <lineage>
        <taxon>Eukaryota</taxon>
        <taxon>Metazoa</taxon>
        <taxon>Ecdysozoa</taxon>
        <taxon>Nematoda</taxon>
        <taxon>Chromadorea</taxon>
        <taxon>Rhabditida</taxon>
        <taxon>Tylenchina</taxon>
        <taxon>Panagrolaimomorpha</taxon>
        <taxon>Panagrolaimoidea</taxon>
        <taxon>Panagrolaimidae</taxon>
        <taxon>Panagrolaimus</taxon>
    </lineage>
</organism>